<comment type="caution">
    <text evidence="6">The sequence shown here is derived from an EMBL/GenBank/DDBJ whole genome shotgun (WGS) entry which is preliminary data.</text>
</comment>
<dbReference type="InterPro" id="IPR036271">
    <property type="entry name" value="Tet_transcr_reg_TetR-rel_C_sf"/>
</dbReference>
<organism evidence="6 7">
    <name type="scientific">Gilvimarinus algae</name>
    <dbReference type="NCBI Taxonomy" id="3058037"/>
    <lineage>
        <taxon>Bacteria</taxon>
        <taxon>Pseudomonadati</taxon>
        <taxon>Pseudomonadota</taxon>
        <taxon>Gammaproteobacteria</taxon>
        <taxon>Cellvibrionales</taxon>
        <taxon>Cellvibrionaceae</taxon>
        <taxon>Gilvimarinus</taxon>
    </lineage>
</organism>
<sequence>MSNVSTKERILAAAEQVILAQGFAATSIEDILQKSAITKSGFFYHFANKQDLARALVMRYLNNDAAFFDSLFQRADELVEDPLQRLLLFLKLLAEAMQNLEQAHPGCLVVTFTYENYQLDSQIDDLMRSGVKSWQELIAKRLAIVCKERALPEGIAINDLADMFTASIEGGILFSRIFKSNERLVKQILLYRDYLMRLFV</sequence>
<dbReference type="Pfam" id="PF00440">
    <property type="entry name" value="TetR_N"/>
    <property type="match status" value="1"/>
</dbReference>
<evidence type="ECO:0000313" key="6">
    <source>
        <dbReference type="EMBL" id="MDO3381621.1"/>
    </source>
</evidence>
<protein>
    <submittedName>
        <fullName evidence="6">TetR/AcrR family transcriptional regulator</fullName>
    </submittedName>
</protein>
<keyword evidence="1" id="KW-0805">Transcription regulation</keyword>
<accession>A0ABT8TCG7</accession>
<evidence type="ECO:0000256" key="4">
    <source>
        <dbReference type="PROSITE-ProRule" id="PRU00335"/>
    </source>
</evidence>
<dbReference type="EMBL" id="JAULRT010000035">
    <property type="protein sequence ID" value="MDO3381621.1"/>
    <property type="molecule type" value="Genomic_DNA"/>
</dbReference>
<dbReference type="PANTHER" id="PTHR47506">
    <property type="entry name" value="TRANSCRIPTIONAL REGULATORY PROTEIN"/>
    <property type="match status" value="1"/>
</dbReference>
<gene>
    <name evidence="6" type="ORF">QWI16_05500</name>
</gene>
<keyword evidence="3" id="KW-0804">Transcription</keyword>
<evidence type="ECO:0000256" key="2">
    <source>
        <dbReference type="ARBA" id="ARBA00023125"/>
    </source>
</evidence>
<dbReference type="PROSITE" id="PS50977">
    <property type="entry name" value="HTH_TETR_2"/>
    <property type="match status" value="1"/>
</dbReference>
<dbReference type="PANTHER" id="PTHR47506:SF1">
    <property type="entry name" value="HTH-TYPE TRANSCRIPTIONAL REGULATOR YJDC"/>
    <property type="match status" value="1"/>
</dbReference>
<keyword evidence="7" id="KW-1185">Reference proteome</keyword>
<dbReference type="InterPro" id="IPR001647">
    <property type="entry name" value="HTH_TetR"/>
</dbReference>
<proteinExistence type="predicted"/>
<evidence type="ECO:0000259" key="5">
    <source>
        <dbReference type="PROSITE" id="PS50977"/>
    </source>
</evidence>
<dbReference type="SUPFAM" id="SSF46689">
    <property type="entry name" value="Homeodomain-like"/>
    <property type="match status" value="1"/>
</dbReference>
<dbReference type="InterPro" id="IPR009057">
    <property type="entry name" value="Homeodomain-like_sf"/>
</dbReference>
<feature type="DNA-binding region" description="H-T-H motif" evidence="4">
    <location>
        <begin position="27"/>
        <end position="46"/>
    </location>
</feature>
<dbReference type="Proteomes" id="UP001168380">
    <property type="component" value="Unassembled WGS sequence"/>
</dbReference>
<evidence type="ECO:0000313" key="7">
    <source>
        <dbReference type="Proteomes" id="UP001168380"/>
    </source>
</evidence>
<evidence type="ECO:0000256" key="1">
    <source>
        <dbReference type="ARBA" id="ARBA00023015"/>
    </source>
</evidence>
<dbReference type="PRINTS" id="PR00455">
    <property type="entry name" value="HTHTETR"/>
</dbReference>
<keyword evidence="2 4" id="KW-0238">DNA-binding</keyword>
<reference evidence="6" key="1">
    <citation type="submission" date="2023-07" db="EMBL/GenBank/DDBJ databases">
        <title>Gilvimarinus algae sp. nov., isolated from the surface of Kelp.</title>
        <authorList>
            <person name="Sun Y.Y."/>
            <person name="Gong Y."/>
            <person name="Du Z.J."/>
        </authorList>
    </citation>
    <scope>NUCLEOTIDE SEQUENCE</scope>
    <source>
        <strain evidence="6">SDUM040014</strain>
    </source>
</reference>
<dbReference type="Pfam" id="PF21993">
    <property type="entry name" value="TetR_C_13_2"/>
    <property type="match status" value="1"/>
</dbReference>
<dbReference type="SUPFAM" id="SSF48498">
    <property type="entry name" value="Tetracyclin repressor-like, C-terminal domain"/>
    <property type="match status" value="1"/>
</dbReference>
<name>A0ABT8TCG7_9GAMM</name>
<dbReference type="RefSeq" id="WP_302711756.1">
    <property type="nucleotide sequence ID" value="NZ_JAULRT010000035.1"/>
</dbReference>
<dbReference type="Gene3D" id="1.10.357.10">
    <property type="entry name" value="Tetracycline Repressor, domain 2"/>
    <property type="match status" value="1"/>
</dbReference>
<feature type="domain" description="HTH tetR-type" evidence="5">
    <location>
        <begin position="4"/>
        <end position="64"/>
    </location>
</feature>
<dbReference type="InterPro" id="IPR054156">
    <property type="entry name" value="YxaF_TetR_C"/>
</dbReference>
<evidence type="ECO:0000256" key="3">
    <source>
        <dbReference type="ARBA" id="ARBA00023163"/>
    </source>
</evidence>